<dbReference type="GO" id="GO:0009360">
    <property type="term" value="C:DNA polymerase III complex"/>
    <property type="evidence" value="ECO:0007669"/>
    <property type="project" value="InterPro"/>
</dbReference>
<accession>A0A6N7XK28</accession>
<dbReference type="InterPro" id="IPR027417">
    <property type="entry name" value="P-loop_NTPase"/>
</dbReference>
<feature type="domain" description="DNA polymerase III delta N-terminal" evidence="9">
    <location>
        <begin position="21"/>
        <end position="96"/>
    </location>
</feature>
<evidence type="ECO:0000256" key="1">
    <source>
        <dbReference type="ARBA" id="ARBA00012417"/>
    </source>
</evidence>
<dbReference type="NCBIfam" id="TIGR01128">
    <property type="entry name" value="holA"/>
    <property type="match status" value="1"/>
</dbReference>
<dbReference type="InterPro" id="IPR048466">
    <property type="entry name" value="DNA_pol3_delta-like_C"/>
</dbReference>
<dbReference type="AlphaFoldDB" id="A0A6N7XK28"/>
<dbReference type="GO" id="GO:0003677">
    <property type="term" value="F:DNA binding"/>
    <property type="evidence" value="ECO:0007669"/>
    <property type="project" value="InterPro"/>
</dbReference>
<evidence type="ECO:0000259" key="10">
    <source>
        <dbReference type="Pfam" id="PF21694"/>
    </source>
</evidence>
<dbReference type="EMBL" id="VUNA01000020">
    <property type="protein sequence ID" value="MST71314.1"/>
    <property type="molecule type" value="Genomic_DNA"/>
</dbReference>
<dbReference type="GO" id="GO:0003887">
    <property type="term" value="F:DNA-directed DNA polymerase activity"/>
    <property type="evidence" value="ECO:0007669"/>
    <property type="project" value="UniProtKB-KW"/>
</dbReference>
<keyword evidence="5" id="KW-0235">DNA replication</keyword>
<proteinExistence type="inferred from homology"/>
<dbReference type="PANTHER" id="PTHR34388:SF1">
    <property type="entry name" value="DNA POLYMERASE III SUBUNIT DELTA"/>
    <property type="match status" value="1"/>
</dbReference>
<gene>
    <name evidence="11" type="primary">holA</name>
    <name evidence="11" type="ORF">FYJ65_08350</name>
</gene>
<evidence type="ECO:0000256" key="2">
    <source>
        <dbReference type="ARBA" id="ARBA00017703"/>
    </source>
</evidence>
<dbReference type="Gene3D" id="1.10.8.60">
    <property type="match status" value="1"/>
</dbReference>
<dbReference type="InterPro" id="IPR008921">
    <property type="entry name" value="DNA_pol3_clamp-load_cplx_C"/>
</dbReference>
<evidence type="ECO:0000256" key="7">
    <source>
        <dbReference type="ARBA" id="ARBA00034754"/>
    </source>
</evidence>
<dbReference type="EC" id="2.7.7.7" evidence="1"/>
<keyword evidence="3 11" id="KW-0808">Transferase</keyword>
<evidence type="ECO:0000259" key="9">
    <source>
        <dbReference type="Pfam" id="PF06144"/>
    </source>
</evidence>
<dbReference type="Gene3D" id="1.20.272.10">
    <property type="match status" value="1"/>
</dbReference>
<name>A0A6N7XK28_9FIRM</name>
<dbReference type="Pfam" id="PF06144">
    <property type="entry name" value="DNA_pol3_delta"/>
    <property type="match status" value="1"/>
</dbReference>
<dbReference type="RefSeq" id="WP_154554878.1">
    <property type="nucleotide sequence ID" value="NZ_VUNA01000020.1"/>
</dbReference>
<dbReference type="SUPFAM" id="SSF52540">
    <property type="entry name" value="P-loop containing nucleoside triphosphate hydrolases"/>
    <property type="match status" value="1"/>
</dbReference>
<keyword evidence="6" id="KW-0239">DNA-directed DNA polymerase</keyword>
<dbReference type="Pfam" id="PF21694">
    <property type="entry name" value="DNA_pol3_delta_C"/>
    <property type="match status" value="1"/>
</dbReference>
<dbReference type="Proteomes" id="UP000469424">
    <property type="component" value="Unassembled WGS sequence"/>
</dbReference>
<evidence type="ECO:0000313" key="11">
    <source>
        <dbReference type="EMBL" id="MST71314.1"/>
    </source>
</evidence>
<comment type="similarity">
    <text evidence="7">Belongs to the DNA polymerase HolA subunit family.</text>
</comment>
<dbReference type="InterPro" id="IPR005790">
    <property type="entry name" value="DNA_polIII_delta"/>
</dbReference>
<comment type="catalytic activity">
    <reaction evidence="8">
        <text>DNA(n) + a 2'-deoxyribonucleoside 5'-triphosphate = DNA(n+1) + diphosphate</text>
        <dbReference type="Rhea" id="RHEA:22508"/>
        <dbReference type="Rhea" id="RHEA-COMP:17339"/>
        <dbReference type="Rhea" id="RHEA-COMP:17340"/>
        <dbReference type="ChEBI" id="CHEBI:33019"/>
        <dbReference type="ChEBI" id="CHEBI:61560"/>
        <dbReference type="ChEBI" id="CHEBI:173112"/>
        <dbReference type="EC" id="2.7.7.7"/>
    </reaction>
</comment>
<protein>
    <recommendedName>
        <fullName evidence="2">DNA polymerase III subunit delta</fullName>
        <ecNumber evidence="1">2.7.7.7</ecNumber>
    </recommendedName>
</protein>
<evidence type="ECO:0000256" key="5">
    <source>
        <dbReference type="ARBA" id="ARBA00022705"/>
    </source>
</evidence>
<comment type="caution">
    <text evidence="11">The sequence shown here is derived from an EMBL/GenBank/DDBJ whole genome shotgun (WGS) entry which is preliminary data.</text>
</comment>
<dbReference type="SUPFAM" id="SSF48019">
    <property type="entry name" value="post-AAA+ oligomerization domain-like"/>
    <property type="match status" value="1"/>
</dbReference>
<evidence type="ECO:0000313" key="12">
    <source>
        <dbReference type="Proteomes" id="UP000469424"/>
    </source>
</evidence>
<evidence type="ECO:0000256" key="3">
    <source>
        <dbReference type="ARBA" id="ARBA00022679"/>
    </source>
</evidence>
<reference evidence="11 12" key="1">
    <citation type="submission" date="2019-08" db="EMBL/GenBank/DDBJ databases">
        <title>In-depth cultivation of the pig gut microbiome towards novel bacterial diversity and tailored functional studies.</title>
        <authorList>
            <person name="Wylensek D."/>
            <person name="Hitch T.C.A."/>
            <person name="Clavel T."/>
        </authorList>
    </citation>
    <scope>NUCLEOTIDE SEQUENCE [LARGE SCALE GENOMIC DNA]</scope>
    <source>
        <strain evidence="11 12">WCA-MUC-591-APC-4B</strain>
    </source>
</reference>
<organism evidence="11 12">
    <name type="scientific">Mogibacterium kristiansenii</name>
    <dbReference type="NCBI Taxonomy" id="2606708"/>
    <lineage>
        <taxon>Bacteria</taxon>
        <taxon>Bacillati</taxon>
        <taxon>Bacillota</taxon>
        <taxon>Clostridia</taxon>
        <taxon>Peptostreptococcales</taxon>
        <taxon>Anaerovoracaceae</taxon>
        <taxon>Mogibacterium</taxon>
    </lineage>
</organism>
<keyword evidence="12" id="KW-1185">Reference proteome</keyword>
<feature type="domain" description="DNA polymerase III delta subunit-like C-terminal" evidence="10">
    <location>
        <begin position="240"/>
        <end position="357"/>
    </location>
</feature>
<evidence type="ECO:0000256" key="6">
    <source>
        <dbReference type="ARBA" id="ARBA00022932"/>
    </source>
</evidence>
<sequence length="358" mass="41126">MSYKEFRKDLRSSMFNNVVMLTGKENFLVHWAVNQLKKKYGGKEFQAQNVHEFDGAQADIDEVIGMARTPSMFPGHRVLIVRNYPWLFQKKGKEELKEFREGPGARLLEYAAGADHSEYASMIIMTVDAQYYKDSSPRNCGLTAYGKKLLQKSSGYEMNTLSRAELEGFIGKRVKAAGKQMTRNQLNYLIDLSGYYNEESVYRLDDLENDLHKILYSTEGEQITNEEIEDLMAGDADKFVFHLIDALMSGNRKTAITLTEHILYEDPKASFQVIGLLISQFEMMYDAHLAIEKGVDLKRMAKEIGVNEYRFKKAYGAAKKFRKNRIRDLLIQLYNADRDIKRGNLSDRAALEAFILHV</sequence>
<evidence type="ECO:0000256" key="8">
    <source>
        <dbReference type="ARBA" id="ARBA00049244"/>
    </source>
</evidence>
<dbReference type="PANTHER" id="PTHR34388">
    <property type="entry name" value="DNA POLYMERASE III SUBUNIT DELTA"/>
    <property type="match status" value="1"/>
</dbReference>
<keyword evidence="4 11" id="KW-0548">Nucleotidyltransferase</keyword>
<evidence type="ECO:0000256" key="4">
    <source>
        <dbReference type="ARBA" id="ARBA00022695"/>
    </source>
</evidence>
<dbReference type="GO" id="GO:0006261">
    <property type="term" value="P:DNA-templated DNA replication"/>
    <property type="evidence" value="ECO:0007669"/>
    <property type="project" value="TreeGrafter"/>
</dbReference>
<dbReference type="Gene3D" id="3.40.50.300">
    <property type="entry name" value="P-loop containing nucleotide triphosphate hydrolases"/>
    <property type="match status" value="1"/>
</dbReference>
<dbReference type="InterPro" id="IPR010372">
    <property type="entry name" value="DNA_pol3_delta_N"/>
</dbReference>